<evidence type="ECO:0000256" key="1">
    <source>
        <dbReference type="SAM" id="MobiDB-lite"/>
    </source>
</evidence>
<gene>
    <name evidence="2" type="ORF">JQC93_05935</name>
</gene>
<sequence>MEQLDFIGVASPCVGICSMNDSGYCKGCMRKRDERFQWNSYSDTQKQHVIKLCRQRYVRARRKQSQKPVQSDVTSPSPQQLLF</sequence>
<dbReference type="Proteomes" id="UP000809621">
    <property type="component" value="Unassembled WGS sequence"/>
</dbReference>
<feature type="region of interest" description="Disordered" evidence="1">
    <location>
        <begin position="61"/>
        <end position="83"/>
    </location>
</feature>
<dbReference type="Pfam" id="PF06945">
    <property type="entry name" value="DUF1289"/>
    <property type="match status" value="1"/>
</dbReference>
<dbReference type="PANTHER" id="PTHR35175">
    <property type="entry name" value="DUF1289 DOMAIN-CONTAINING PROTEIN"/>
    <property type="match status" value="1"/>
</dbReference>
<dbReference type="RefSeq" id="WP_205157562.1">
    <property type="nucleotide sequence ID" value="NZ_JAFEUM010000002.1"/>
</dbReference>
<evidence type="ECO:0000313" key="2">
    <source>
        <dbReference type="EMBL" id="MBM7035944.1"/>
    </source>
</evidence>
<organism evidence="2 3">
    <name type="scientific">Vibrio ulleungensis</name>
    <dbReference type="NCBI Taxonomy" id="2807619"/>
    <lineage>
        <taxon>Bacteria</taxon>
        <taxon>Pseudomonadati</taxon>
        <taxon>Pseudomonadota</taxon>
        <taxon>Gammaproteobacteria</taxon>
        <taxon>Vibrionales</taxon>
        <taxon>Vibrionaceae</taxon>
        <taxon>Vibrio</taxon>
    </lineage>
</organism>
<protein>
    <submittedName>
        <fullName evidence="2">DUF1289 domain-containing protein</fullName>
    </submittedName>
</protein>
<reference evidence="2 3" key="1">
    <citation type="submission" date="2021-02" db="EMBL/GenBank/DDBJ databases">
        <authorList>
            <person name="Park J.-S."/>
        </authorList>
    </citation>
    <scope>NUCLEOTIDE SEQUENCE [LARGE SCALE GENOMIC DNA]</scope>
    <source>
        <strain evidence="2 3">188UL20-2</strain>
    </source>
</reference>
<dbReference type="EMBL" id="JAFEUM010000002">
    <property type="protein sequence ID" value="MBM7035944.1"/>
    <property type="molecule type" value="Genomic_DNA"/>
</dbReference>
<accession>A0ABS2HFW7</accession>
<keyword evidence="3" id="KW-1185">Reference proteome</keyword>
<evidence type="ECO:0000313" key="3">
    <source>
        <dbReference type="Proteomes" id="UP000809621"/>
    </source>
</evidence>
<comment type="caution">
    <text evidence="2">The sequence shown here is derived from an EMBL/GenBank/DDBJ whole genome shotgun (WGS) entry which is preliminary data.</text>
</comment>
<dbReference type="PANTHER" id="PTHR35175:SF1">
    <property type="entry name" value="OXIDOREDUCTASE"/>
    <property type="match status" value="1"/>
</dbReference>
<name>A0ABS2HFW7_9VIBR</name>
<proteinExistence type="predicted"/>
<dbReference type="InterPro" id="IPR010710">
    <property type="entry name" value="DUF1289"/>
</dbReference>
<feature type="compositionally biased region" description="Polar residues" evidence="1">
    <location>
        <begin position="66"/>
        <end position="83"/>
    </location>
</feature>